<protein>
    <submittedName>
        <fullName evidence="1">21851_t:CDS:1</fullName>
    </submittedName>
</protein>
<dbReference type="EMBL" id="CAJVQC010008513">
    <property type="protein sequence ID" value="CAG8593558.1"/>
    <property type="molecule type" value="Genomic_DNA"/>
</dbReference>
<proteinExistence type="predicted"/>
<accession>A0ACA9MHT8</accession>
<keyword evidence="2" id="KW-1185">Reference proteome</keyword>
<comment type="caution">
    <text evidence="1">The sequence shown here is derived from an EMBL/GenBank/DDBJ whole genome shotgun (WGS) entry which is preliminary data.</text>
</comment>
<organism evidence="1 2">
    <name type="scientific">Racocetra persica</name>
    <dbReference type="NCBI Taxonomy" id="160502"/>
    <lineage>
        <taxon>Eukaryota</taxon>
        <taxon>Fungi</taxon>
        <taxon>Fungi incertae sedis</taxon>
        <taxon>Mucoromycota</taxon>
        <taxon>Glomeromycotina</taxon>
        <taxon>Glomeromycetes</taxon>
        <taxon>Diversisporales</taxon>
        <taxon>Gigasporaceae</taxon>
        <taxon>Racocetra</taxon>
    </lineage>
</organism>
<evidence type="ECO:0000313" key="1">
    <source>
        <dbReference type="EMBL" id="CAG8593558.1"/>
    </source>
</evidence>
<name>A0ACA9MHT8_9GLOM</name>
<evidence type="ECO:0000313" key="2">
    <source>
        <dbReference type="Proteomes" id="UP000789920"/>
    </source>
</evidence>
<reference evidence="1" key="1">
    <citation type="submission" date="2021-06" db="EMBL/GenBank/DDBJ databases">
        <authorList>
            <person name="Kallberg Y."/>
            <person name="Tangrot J."/>
            <person name="Rosling A."/>
        </authorList>
    </citation>
    <scope>NUCLEOTIDE SEQUENCE</scope>
    <source>
        <strain evidence="1">MA461A</strain>
    </source>
</reference>
<sequence>MDYALAQKKYKQAQQDTNWKDEYETYERHINLIFDEKIRKNLYNTYLEDKASNEIKKFWSGWCQQYVKSDKNKIPPEAQDFLDMHNDVLEQKSANWESLENQKQLPSGRTIEDSLQEAIIQIQEKDSYYNHEIFSNIINTNDNDIKTIFSIENINFLNASQKISLFTLTSLQVNYIHLLVDNEIIQPIECINFEALTKTAMETINTNSNSNITISNTKTDDICDE</sequence>
<dbReference type="Proteomes" id="UP000789920">
    <property type="component" value="Unassembled WGS sequence"/>
</dbReference>
<gene>
    <name evidence="1" type="ORF">RPERSI_LOCUS5637</name>
</gene>
<feature type="non-terminal residue" evidence="1">
    <location>
        <position position="225"/>
    </location>
</feature>